<name>A0A316TQ16_9BACT</name>
<keyword evidence="2" id="KW-0472">Membrane</keyword>
<feature type="transmembrane region" description="Helical" evidence="2">
    <location>
        <begin position="37"/>
        <end position="58"/>
    </location>
</feature>
<keyword evidence="2" id="KW-0812">Transmembrane</keyword>
<dbReference type="Proteomes" id="UP000245533">
    <property type="component" value="Unassembled WGS sequence"/>
</dbReference>
<evidence type="ECO:0000256" key="2">
    <source>
        <dbReference type="SAM" id="Phobius"/>
    </source>
</evidence>
<comment type="caution">
    <text evidence="3">The sequence shown here is derived from an EMBL/GenBank/DDBJ whole genome shotgun (WGS) entry which is preliminary data.</text>
</comment>
<keyword evidence="2" id="KW-1133">Transmembrane helix</keyword>
<dbReference type="EMBL" id="QGGB01000010">
    <property type="protein sequence ID" value="PWN05299.1"/>
    <property type="molecule type" value="Genomic_DNA"/>
</dbReference>
<sequence>MSPFTFPGNQIDSAMARNSSDTKSQPLFSFTLRRSRVLFVMVMLTAVLAVVWPGHALFSDPEPFILGFPLSFAWVIFWVLVSFAAMSGLYLSDLNHEDEEE</sequence>
<evidence type="ECO:0000313" key="3">
    <source>
        <dbReference type="EMBL" id="PWN05299.1"/>
    </source>
</evidence>
<keyword evidence="4" id="KW-1185">Reference proteome</keyword>
<evidence type="ECO:0000313" key="4">
    <source>
        <dbReference type="Proteomes" id="UP000245533"/>
    </source>
</evidence>
<evidence type="ECO:0000256" key="1">
    <source>
        <dbReference type="SAM" id="MobiDB-lite"/>
    </source>
</evidence>
<organism evidence="3 4">
    <name type="scientific">Rhodohalobacter mucosus</name>
    <dbReference type="NCBI Taxonomy" id="2079485"/>
    <lineage>
        <taxon>Bacteria</taxon>
        <taxon>Pseudomonadati</taxon>
        <taxon>Balneolota</taxon>
        <taxon>Balneolia</taxon>
        <taxon>Balneolales</taxon>
        <taxon>Balneolaceae</taxon>
        <taxon>Rhodohalobacter</taxon>
    </lineage>
</organism>
<dbReference type="AlphaFoldDB" id="A0A316TQ16"/>
<feature type="transmembrane region" description="Helical" evidence="2">
    <location>
        <begin position="64"/>
        <end position="91"/>
    </location>
</feature>
<reference evidence="3 4" key="1">
    <citation type="submission" date="2018-05" db="EMBL/GenBank/DDBJ databases">
        <title>Rhodohalobacter halophilus gen. nov., sp. nov., a moderately halophilic member of the family Balneolaceae.</title>
        <authorList>
            <person name="Liu Z.-W."/>
        </authorList>
    </citation>
    <scope>NUCLEOTIDE SEQUENCE [LARGE SCALE GENOMIC DNA]</scope>
    <source>
        <strain evidence="3 4">8A47</strain>
    </source>
</reference>
<gene>
    <name evidence="3" type="ORF">DDZ15_14590</name>
</gene>
<proteinExistence type="predicted"/>
<feature type="compositionally biased region" description="Polar residues" evidence="1">
    <location>
        <begin position="7"/>
        <end position="24"/>
    </location>
</feature>
<accession>A0A316TQ16</accession>
<feature type="region of interest" description="Disordered" evidence="1">
    <location>
        <begin position="1"/>
        <end position="24"/>
    </location>
</feature>
<protein>
    <submittedName>
        <fullName evidence="3">Uncharacterized protein</fullName>
    </submittedName>
</protein>